<dbReference type="RefSeq" id="WP_076431516.1">
    <property type="nucleotide sequence ID" value="NZ_FTNO01000004.1"/>
</dbReference>
<protein>
    <submittedName>
        <fullName evidence="3">Predicted dehydrogenase</fullName>
    </submittedName>
</protein>
<evidence type="ECO:0000313" key="4">
    <source>
        <dbReference type="Proteomes" id="UP000186914"/>
    </source>
</evidence>
<keyword evidence="4" id="KW-1185">Reference proteome</keyword>
<dbReference type="Pfam" id="PF22725">
    <property type="entry name" value="GFO_IDH_MocA_C3"/>
    <property type="match status" value="1"/>
</dbReference>
<dbReference type="PANTHER" id="PTHR42840:SF3">
    <property type="entry name" value="BINDING ROSSMANN FOLD OXIDOREDUCTASE, PUTATIVE (AFU_ORTHOLOGUE AFUA_2G10240)-RELATED"/>
    <property type="match status" value="1"/>
</dbReference>
<dbReference type="EMBL" id="FTNO01000004">
    <property type="protein sequence ID" value="SIR75817.1"/>
    <property type="molecule type" value="Genomic_DNA"/>
</dbReference>
<reference evidence="4" key="1">
    <citation type="submission" date="2017-01" db="EMBL/GenBank/DDBJ databases">
        <authorList>
            <person name="Varghese N."/>
            <person name="Submissions S."/>
        </authorList>
    </citation>
    <scope>NUCLEOTIDE SEQUENCE [LARGE SCALE GENOMIC DNA]</scope>
    <source>
        <strain evidence="4">CGMCC 1.7737</strain>
    </source>
</reference>
<proteinExistence type="predicted"/>
<dbReference type="SUPFAM" id="SSF51735">
    <property type="entry name" value="NAD(P)-binding Rossmann-fold domains"/>
    <property type="match status" value="1"/>
</dbReference>
<name>A0A1N7DJ57_9EURY</name>
<accession>A0A1N7DJ57</accession>
<dbReference type="PANTHER" id="PTHR42840">
    <property type="entry name" value="NAD(P)-BINDING ROSSMANN-FOLD SUPERFAMILY PROTEIN-RELATED"/>
    <property type="match status" value="1"/>
</dbReference>
<sequence length="323" mass="35107">MSRIVTVGRRAAVQAHADRYKQFDKATVCGAVGSADESFDDLDAPVYDSIAHALRDDDVDGVDICGPGAAYDDTLNTALDAGIPIRCDPPFALDEAQFDRRVSGASNENGWLMAHSPHRFSRLYSRLRSDVETGAIGTIGVARIKRTVPFSGPGWNTSYDGITAATGHVEALCSVLAHDIDILDWTFGAVGRVFARARSSERYDHAHAVLTFQDGGRATIETTWSKKCTPSPCVNVEYSGNHGRLNFNERDASTALQEKSVPLNGDPPEDDCRGRLLQEFVTHIHDNEKPSSNITPINPSRVTIAVRRSVDEGLPITIAEESL</sequence>
<keyword evidence="1" id="KW-0560">Oxidoreductase</keyword>
<evidence type="ECO:0000256" key="1">
    <source>
        <dbReference type="ARBA" id="ARBA00023002"/>
    </source>
</evidence>
<dbReference type="InterPro" id="IPR036291">
    <property type="entry name" value="NAD(P)-bd_dom_sf"/>
</dbReference>
<evidence type="ECO:0000313" key="3">
    <source>
        <dbReference type="EMBL" id="SIR75817.1"/>
    </source>
</evidence>
<gene>
    <name evidence="3" type="ORF">SAMN05421858_3662</name>
</gene>
<dbReference type="AlphaFoldDB" id="A0A1N7DJ57"/>
<dbReference type="Gene3D" id="3.30.360.10">
    <property type="entry name" value="Dihydrodipicolinate Reductase, domain 2"/>
    <property type="match status" value="1"/>
</dbReference>
<dbReference type="InterPro" id="IPR055170">
    <property type="entry name" value="GFO_IDH_MocA-like_dom"/>
</dbReference>
<dbReference type="Gene3D" id="3.40.50.720">
    <property type="entry name" value="NAD(P)-binding Rossmann-like Domain"/>
    <property type="match status" value="1"/>
</dbReference>
<evidence type="ECO:0000259" key="2">
    <source>
        <dbReference type="Pfam" id="PF22725"/>
    </source>
</evidence>
<organism evidence="3 4">
    <name type="scientific">Haladaptatus litoreus</name>
    <dbReference type="NCBI Taxonomy" id="553468"/>
    <lineage>
        <taxon>Archaea</taxon>
        <taxon>Methanobacteriati</taxon>
        <taxon>Methanobacteriota</taxon>
        <taxon>Stenosarchaea group</taxon>
        <taxon>Halobacteria</taxon>
        <taxon>Halobacteriales</taxon>
        <taxon>Haladaptataceae</taxon>
        <taxon>Haladaptatus</taxon>
    </lineage>
</organism>
<dbReference type="OrthoDB" id="282474at2157"/>
<dbReference type="Proteomes" id="UP000186914">
    <property type="component" value="Unassembled WGS sequence"/>
</dbReference>
<dbReference type="GO" id="GO:0016491">
    <property type="term" value="F:oxidoreductase activity"/>
    <property type="evidence" value="ECO:0007669"/>
    <property type="project" value="UniProtKB-KW"/>
</dbReference>
<dbReference type="SUPFAM" id="SSF55347">
    <property type="entry name" value="Glyceraldehyde-3-phosphate dehydrogenase-like, C-terminal domain"/>
    <property type="match status" value="1"/>
</dbReference>
<feature type="domain" description="GFO/IDH/MocA-like oxidoreductase" evidence="2">
    <location>
        <begin position="125"/>
        <end position="229"/>
    </location>
</feature>